<keyword evidence="3" id="KW-1185">Reference proteome</keyword>
<keyword evidence="1" id="KW-0479">Metal-binding</keyword>
<organism evidence="3 4">
    <name type="scientific">Ditylenchus dipsaci</name>
    <dbReference type="NCBI Taxonomy" id="166011"/>
    <lineage>
        <taxon>Eukaryota</taxon>
        <taxon>Metazoa</taxon>
        <taxon>Ecdysozoa</taxon>
        <taxon>Nematoda</taxon>
        <taxon>Chromadorea</taxon>
        <taxon>Rhabditida</taxon>
        <taxon>Tylenchina</taxon>
        <taxon>Tylenchomorpha</taxon>
        <taxon>Sphaerularioidea</taxon>
        <taxon>Anguinidae</taxon>
        <taxon>Anguininae</taxon>
        <taxon>Ditylenchus</taxon>
    </lineage>
</organism>
<dbReference type="GO" id="GO:0046872">
    <property type="term" value="F:metal ion binding"/>
    <property type="evidence" value="ECO:0007669"/>
    <property type="project" value="UniProtKB-KW"/>
</dbReference>
<protein>
    <submittedName>
        <fullName evidence="4">Uncharacterized protein</fullName>
    </submittedName>
</protein>
<keyword evidence="2" id="KW-0862">Zinc</keyword>
<dbReference type="Proteomes" id="UP000887574">
    <property type="component" value="Unplaced"/>
</dbReference>
<reference evidence="4" key="1">
    <citation type="submission" date="2022-11" db="UniProtKB">
        <authorList>
            <consortium name="WormBaseParasite"/>
        </authorList>
    </citation>
    <scope>IDENTIFICATION</scope>
</reference>
<dbReference type="Gene3D" id="1.10.1170.10">
    <property type="entry name" value="Inhibitor Of Apoptosis Protein (2mihbC-IAP-1), Chain A"/>
    <property type="match status" value="1"/>
</dbReference>
<dbReference type="AlphaFoldDB" id="A0A915E1P6"/>
<evidence type="ECO:0000313" key="4">
    <source>
        <dbReference type="WBParaSite" id="jg26010"/>
    </source>
</evidence>
<evidence type="ECO:0000256" key="1">
    <source>
        <dbReference type="ARBA" id="ARBA00022723"/>
    </source>
</evidence>
<accession>A0A915E1P6</accession>
<name>A0A915E1P6_9BILA</name>
<evidence type="ECO:0000313" key="3">
    <source>
        <dbReference type="Proteomes" id="UP000887574"/>
    </source>
</evidence>
<dbReference type="InterPro" id="IPR051190">
    <property type="entry name" value="Baculoviral_IAP"/>
</dbReference>
<dbReference type="PANTHER" id="PTHR46771:SF5">
    <property type="entry name" value="DETERIN"/>
    <property type="match status" value="1"/>
</dbReference>
<dbReference type="SMART" id="SM00238">
    <property type="entry name" value="BIR"/>
    <property type="match status" value="1"/>
</dbReference>
<proteinExistence type="predicted"/>
<dbReference type="WBParaSite" id="jg26010">
    <property type="protein sequence ID" value="jg26010"/>
    <property type="gene ID" value="jg26010"/>
</dbReference>
<sequence length="134" mass="15264">MAESKTINSIFEAPSMKFFDYSKRIVSFSGKWRYDKQKGAMCTSKNLAKAGFVCTATKNEPDEDVPAVEHKKHRPDCELAKLDKPEEEYTIRDWLRLIAYVVSTQQYDAIADSVANLSAIMEKFVINTEKVMQG</sequence>
<dbReference type="SUPFAM" id="SSF57924">
    <property type="entry name" value="Inhibitor of apoptosis (IAP) repeat"/>
    <property type="match status" value="1"/>
</dbReference>
<evidence type="ECO:0000256" key="2">
    <source>
        <dbReference type="ARBA" id="ARBA00022833"/>
    </source>
</evidence>
<dbReference type="PANTHER" id="PTHR46771">
    <property type="entry name" value="DETERIN"/>
    <property type="match status" value="1"/>
</dbReference>
<dbReference type="InterPro" id="IPR001370">
    <property type="entry name" value="BIR_rpt"/>
</dbReference>